<protein>
    <recommendedName>
        <fullName evidence="2">DUF8054 domain-containing protein</fullName>
    </recommendedName>
</protein>
<sequence>MSVDALSIPRGRLVRSRVVEGVDVVLADALSRALTGYAVLVPQETLLLDEDDRAVLTFEDGVPVLAYHVGTDAGGPRALADLAPCGPCRLDLYELAPRHLREAHDTPEVRVPPGMPAERLAGDPSLVDRTRERAPADRLDEGGDGLDALEAFLEDEARIDAIREEARAEAERRAAEWGLAGHLDSGTGGGDPSG</sequence>
<evidence type="ECO:0000313" key="3">
    <source>
        <dbReference type="EMBL" id="MFC7317092.1"/>
    </source>
</evidence>
<accession>A0ABD6A9T4</accession>
<proteinExistence type="predicted"/>
<feature type="domain" description="DUF8054" evidence="2">
    <location>
        <begin position="8"/>
        <end position="179"/>
    </location>
</feature>
<dbReference type="Proteomes" id="UP001596547">
    <property type="component" value="Unassembled WGS sequence"/>
</dbReference>
<dbReference type="RefSeq" id="WP_276303652.1">
    <property type="nucleotide sequence ID" value="NZ_CP119992.1"/>
</dbReference>
<organism evidence="3 4">
    <name type="scientific">Halomarina halobia</name>
    <dbReference type="NCBI Taxonomy" id="3033386"/>
    <lineage>
        <taxon>Archaea</taxon>
        <taxon>Methanobacteriati</taxon>
        <taxon>Methanobacteriota</taxon>
        <taxon>Stenosarchaea group</taxon>
        <taxon>Halobacteria</taxon>
        <taxon>Halobacteriales</taxon>
        <taxon>Natronomonadaceae</taxon>
        <taxon>Halomarina</taxon>
    </lineage>
</organism>
<dbReference type="Pfam" id="PF26239">
    <property type="entry name" value="DUF8054"/>
    <property type="match status" value="1"/>
</dbReference>
<name>A0ABD6A9T4_9EURY</name>
<dbReference type="GeneID" id="79316254"/>
<gene>
    <name evidence="3" type="ORF">ACFQPE_09825</name>
</gene>
<reference evidence="3 4" key="1">
    <citation type="journal article" date="2019" name="Int. J. Syst. Evol. Microbiol.">
        <title>The Global Catalogue of Microorganisms (GCM) 10K type strain sequencing project: providing services to taxonomists for standard genome sequencing and annotation.</title>
        <authorList>
            <consortium name="The Broad Institute Genomics Platform"/>
            <consortium name="The Broad Institute Genome Sequencing Center for Infectious Disease"/>
            <person name="Wu L."/>
            <person name="Ma J."/>
        </authorList>
    </citation>
    <scope>NUCLEOTIDE SEQUENCE [LARGE SCALE GENOMIC DNA]</scope>
    <source>
        <strain evidence="3 4">PSR21</strain>
    </source>
</reference>
<dbReference type="EMBL" id="JBHTBF010000002">
    <property type="protein sequence ID" value="MFC7317092.1"/>
    <property type="molecule type" value="Genomic_DNA"/>
</dbReference>
<comment type="caution">
    <text evidence="3">The sequence shown here is derived from an EMBL/GenBank/DDBJ whole genome shotgun (WGS) entry which is preliminary data.</text>
</comment>
<feature type="region of interest" description="Disordered" evidence="1">
    <location>
        <begin position="106"/>
        <end position="143"/>
    </location>
</feature>
<dbReference type="InterPro" id="IPR058367">
    <property type="entry name" value="DUF8054"/>
</dbReference>
<evidence type="ECO:0000259" key="2">
    <source>
        <dbReference type="Pfam" id="PF26239"/>
    </source>
</evidence>
<feature type="compositionally biased region" description="Basic and acidic residues" evidence="1">
    <location>
        <begin position="126"/>
        <end position="141"/>
    </location>
</feature>
<dbReference type="AlphaFoldDB" id="A0ABD6A9T4"/>
<evidence type="ECO:0000256" key="1">
    <source>
        <dbReference type="SAM" id="MobiDB-lite"/>
    </source>
</evidence>
<keyword evidence="4" id="KW-1185">Reference proteome</keyword>
<evidence type="ECO:0000313" key="4">
    <source>
        <dbReference type="Proteomes" id="UP001596547"/>
    </source>
</evidence>